<reference evidence="1 2" key="1">
    <citation type="submission" date="2017-11" db="EMBL/GenBank/DDBJ databases">
        <title>Revised Sequence and Annotation of the Rhodobaca barguzinensis strain alga05 Genome.</title>
        <authorList>
            <person name="Kopejtka K."/>
            <person name="Tomasch J.M."/>
            <person name="Bunk B."/>
            <person name="Koblizek M."/>
        </authorList>
    </citation>
    <scope>NUCLEOTIDE SEQUENCE [LARGE SCALE GENOMIC DNA]</scope>
    <source>
        <strain evidence="2">alga05</strain>
    </source>
</reference>
<proteinExistence type="predicted"/>
<protein>
    <submittedName>
        <fullName evidence="1">Uncharacterized protein</fullName>
    </submittedName>
</protein>
<dbReference type="EMBL" id="CP024899">
    <property type="protein sequence ID" value="ATX64719.1"/>
    <property type="molecule type" value="Genomic_DNA"/>
</dbReference>
<dbReference type="Proteomes" id="UP000228948">
    <property type="component" value="Chromosome"/>
</dbReference>
<organism evidence="1 2">
    <name type="scientific">Roseinatronobacter bogoriensis subsp. barguzinensis</name>
    <dbReference type="NCBI Taxonomy" id="441209"/>
    <lineage>
        <taxon>Bacteria</taxon>
        <taxon>Pseudomonadati</taxon>
        <taxon>Pseudomonadota</taxon>
        <taxon>Alphaproteobacteria</taxon>
        <taxon>Rhodobacterales</taxon>
        <taxon>Paracoccaceae</taxon>
        <taxon>Roseinatronobacter</taxon>
    </lineage>
</organism>
<dbReference type="KEGG" id="rbg:BG454_01790"/>
<accession>A0A2K8K5M1</accession>
<gene>
    <name evidence="1" type="ORF">BG454_01790</name>
</gene>
<sequence>MTAPNFAEILVERQLAATEWVETTPVADLDLTELRAYRKKLKAIQQQRTWDDVMKLKSPKVRFGVSGSGFP</sequence>
<evidence type="ECO:0000313" key="2">
    <source>
        <dbReference type="Proteomes" id="UP000228948"/>
    </source>
</evidence>
<evidence type="ECO:0000313" key="1">
    <source>
        <dbReference type="EMBL" id="ATX64719.1"/>
    </source>
</evidence>
<dbReference type="AlphaFoldDB" id="A0A2K8K5M1"/>
<name>A0A2K8K5M1_9RHOB</name>
<dbReference type="RefSeq" id="WP_071479946.1">
    <property type="nucleotide sequence ID" value="NZ_CP024899.1"/>
</dbReference>
<keyword evidence="2" id="KW-1185">Reference proteome</keyword>
<dbReference type="OrthoDB" id="9934072at2"/>